<dbReference type="OrthoDB" id="377798at2759"/>
<feature type="compositionally biased region" description="Basic and acidic residues" evidence="1">
    <location>
        <begin position="180"/>
        <end position="247"/>
    </location>
</feature>
<feature type="compositionally biased region" description="Basic and acidic residues" evidence="1">
    <location>
        <begin position="547"/>
        <end position="558"/>
    </location>
</feature>
<dbReference type="VEuPathDB" id="PlasmoDB:PCYB_012580"/>
<evidence type="ECO:0000256" key="2">
    <source>
        <dbReference type="SAM" id="Phobius"/>
    </source>
</evidence>
<organism evidence="4 5">
    <name type="scientific">Plasmodium cynomolgi (strain B)</name>
    <dbReference type="NCBI Taxonomy" id="1120755"/>
    <lineage>
        <taxon>Eukaryota</taxon>
        <taxon>Sar</taxon>
        <taxon>Alveolata</taxon>
        <taxon>Apicomplexa</taxon>
        <taxon>Aconoidasida</taxon>
        <taxon>Haemosporida</taxon>
        <taxon>Plasmodiidae</taxon>
        <taxon>Plasmodium</taxon>
        <taxon>Plasmodium (Plasmodium)</taxon>
    </lineage>
</organism>
<dbReference type="InterPro" id="IPR006526">
    <property type="entry name" value="Export_prot_PHISTa/b/c"/>
</dbReference>
<keyword evidence="2" id="KW-0472">Membrane</keyword>
<evidence type="ECO:0000313" key="5">
    <source>
        <dbReference type="Proteomes" id="UP000006319"/>
    </source>
</evidence>
<dbReference type="PhylomeDB" id="K6URP5"/>
<accession>K6URP5</accession>
<evidence type="ECO:0000259" key="3">
    <source>
        <dbReference type="Pfam" id="PF09687"/>
    </source>
</evidence>
<feature type="domain" description="Plasmodium RESA N-terminal" evidence="3">
    <location>
        <begin position="590"/>
        <end position="714"/>
    </location>
</feature>
<dbReference type="Gene3D" id="6.10.280.180">
    <property type="entry name" value="Plasmodium RESA, N-terminal helical domain"/>
    <property type="match status" value="1"/>
</dbReference>
<dbReference type="InterPro" id="IPR019111">
    <property type="entry name" value="PRESA_N"/>
</dbReference>
<dbReference type="GeneID" id="14691115"/>
<feature type="compositionally biased region" description="Low complexity" evidence="1">
    <location>
        <begin position="560"/>
        <end position="571"/>
    </location>
</feature>
<keyword evidence="2" id="KW-0812">Transmembrane</keyword>
<keyword evidence="2" id="KW-1133">Transmembrane helix</keyword>
<dbReference type="OMA" id="KRTFHDM"/>
<feature type="transmembrane region" description="Helical" evidence="2">
    <location>
        <begin position="47"/>
        <end position="70"/>
    </location>
</feature>
<dbReference type="eggNOG" id="ENOG502RSY7">
    <property type="taxonomic scope" value="Eukaryota"/>
</dbReference>
<dbReference type="Proteomes" id="UP000006319">
    <property type="component" value="Chromosome 1"/>
</dbReference>
<feature type="compositionally biased region" description="Basic and acidic residues" evidence="1">
    <location>
        <begin position="486"/>
        <end position="499"/>
    </location>
</feature>
<dbReference type="EMBL" id="DF157093">
    <property type="protein sequence ID" value="GAB64525.1"/>
    <property type="molecule type" value="Genomic_DNA"/>
</dbReference>
<feature type="compositionally biased region" description="Basic and acidic residues" evidence="1">
    <location>
        <begin position="292"/>
        <end position="323"/>
    </location>
</feature>
<reference evidence="4 5" key="1">
    <citation type="journal article" date="2012" name="Nat. Genet.">
        <title>Plasmodium cynomolgi genome sequences provide insight into Plasmodium vivax and the monkey malaria clade.</title>
        <authorList>
            <person name="Tachibana S."/>
            <person name="Sullivan S.A."/>
            <person name="Kawai S."/>
            <person name="Nakamura S."/>
            <person name="Kim H.R."/>
            <person name="Goto N."/>
            <person name="Arisue N."/>
            <person name="Palacpac N.M.Q."/>
            <person name="Honma H."/>
            <person name="Yagi M."/>
            <person name="Tougan T."/>
            <person name="Katakai Y."/>
            <person name="Kaneko O."/>
            <person name="Mita T."/>
            <person name="Kita K."/>
            <person name="Yasutomi Y."/>
            <person name="Sutton P.L."/>
            <person name="Shakhbatyan R."/>
            <person name="Horii T."/>
            <person name="Yasunaga T."/>
            <person name="Barnwell J.W."/>
            <person name="Escalante A.A."/>
            <person name="Carlton J.M."/>
            <person name="Tanabe K."/>
        </authorList>
    </citation>
    <scope>NUCLEOTIDE SEQUENCE [LARGE SCALE GENOMIC DNA]</scope>
    <source>
        <strain evidence="4 5">B</strain>
    </source>
</reference>
<feature type="compositionally biased region" description="Basic and acidic residues" evidence="1">
    <location>
        <begin position="123"/>
        <end position="162"/>
    </location>
</feature>
<feature type="compositionally biased region" description="Gly residues" evidence="1">
    <location>
        <begin position="274"/>
        <end position="291"/>
    </location>
</feature>
<feature type="compositionally biased region" description="Basic and acidic residues" evidence="1">
    <location>
        <begin position="450"/>
        <end position="460"/>
    </location>
</feature>
<proteinExistence type="predicted"/>
<dbReference type="Pfam" id="PF09687">
    <property type="entry name" value="PRESAN"/>
    <property type="match status" value="1"/>
</dbReference>
<dbReference type="InterPro" id="IPR044885">
    <property type="entry name" value="PRESA_N_sf"/>
</dbReference>
<dbReference type="KEGG" id="pcy:PCYB_012580"/>
<feature type="region of interest" description="Disordered" evidence="1">
    <location>
        <begin position="118"/>
        <end position="339"/>
    </location>
</feature>
<feature type="region of interest" description="Disordered" evidence="1">
    <location>
        <begin position="380"/>
        <end position="579"/>
    </location>
</feature>
<dbReference type="RefSeq" id="XP_004220812.1">
    <property type="nucleotide sequence ID" value="XM_004220764.1"/>
</dbReference>
<dbReference type="NCBIfam" id="TIGR01639">
    <property type="entry name" value="P_fal_TIGR01639"/>
    <property type="match status" value="1"/>
</dbReference>
<gene>
    <name evidence="4" type="ORF">PCYB_012580</name>
</gene>
<dbReference type="PANTHER" id="PTHR36193:SF23">
    <property type="entry name" value="PHISTB DOMAIN-CONTAINING RESA-LIKE PROTEIN 1"/>
    <property type="match status" value="1"/>
</dbReference>
<name>K6URP5_PLACD</name>
<evidence type="ECO:0000256" key="1">
    <source>
        <dbReference type="SAM" id="MobiDB-lite"/>
    </source>
</evidence>
<protein>
    <submittedName>
        <fullName evidence="4">Phist protein</fullName>
    </submittedName>
</protein>
<keyword evidence="5" id="KW-1185">Reference proteome</keyword>
<sequence>MSPCNIPIIVLPATSSPADIKRAIDANNQTVAKSDGRRNKCKSKKSFADFNLASLPYKVLFIFGVIVVLLQNNTTSSSLEVSRNGRSLGEYYQDDHYEYEARGRRGGNRWQEEEMYNPRMRGGNHDYYDDRSMGYRSGPDDRHTFHRMEPHPAYDDERDDKGNTIVPSTPAPAKPDDDDQGKVDDHKVAPNPDAPEHDPNNPHADPETPGKPDDEHHKDDKGNEIHIDDNHEIKPDDDKDDKDDKGKIIPHPAQPIEPSDDPHHDGSQPDKPGPDGGLKGVAGGEGPYGPDGKGDRSGDEREFRNYDNHRGRPMDDRRGRGGYDDYYGPDGYGSDYGRRYGDDSREIHYANSERMYDEEYHGRGGRGGDDRSIHYAENQRMIDEDMPYPPNGRFRDDRSGNYDRYNSMRFEDDYNQGPRGGRMGGANPFNVPPKGGRDDDHMIHGAHPNRMIDDMNDPRKFNHSRNPHAKPEDDPRQIHSSRAHPMKPDDHFFDDDRFGPHGGPGKFQDGRNRPMPGGPQGNVGGRDQPGRGGRLDMEEDQFGSRGDFMRRPPQDGRGRPGPSGRDMPGRPQGNNEQLPFGCTRAELQEQMTEEELNSKIKNLRPNATVKEMFVLFNQILSFERKKFVKMQEYIMQYSQYLQKTLLLPTPIRMKYWWRAHYNMTDELIKKERGDFQDFYAFVSKGQCQRWDFLYFANAKRKSWDELRDLMKSIWMEILTYKMKKHSKL</sequence>
<dbReference type="PANTHER" id="PTHR36193">
    <property type="entry name" value="PHISTB DOMAIN-CONTAINING RESA-LIKE PROTEIN 1"/>
    <property type="match status" value="1"/>
</dbReference>
<dbReference type="AlphaFoldDB" id="K6URP5"/>
<feature type="compositionally biased region" description="Low complexity" evidence="1">
    <location>
        <begin position="324"/>
        <end position="335"/>
    </location>
</feature>
<evidence type="ECO:0000313" key="4">
    <source>
        <dbReference type="EMBL" id="GAB64525.1"/>
    </source>
</evidence>